<reference evidence="6 7" key="1">
    <citation type="submission" date="2020-02" db="EMBL/GenBank/DDBJ databases">
        <authorList>
            <person name="Zheng R.K."/>
            <person name="Sun C.M."/>
        </authorList>
    </citation>
    <scope>NUCLEOTIDE SEQUENCE [LARGE SCALE GENOMIC DNA]</scope>
    <source>
        <strain evidence="7">zrk13</strain>
    </source>
</reference>
<evidence type="ECO:0000256" key="1">
    <source>
        <dbReference type="ARBA" id="ARBA00022722"/>
    </source>
</evidence>
<keyword evidence="4" id="KW-0690">Ribosome biogenesis</keyword>
<dbReference type="GO" id="GO:0019843">
    <property type="term" value="F:rRNA binding"/>
    <property type="evidence" value="ECO:0007669"/>
    <property type="project" value="UniProtKB-UniRule"/>
</dbReference>
<dbReference type="Pfam" id="PF00636">
    <property type="entry name" value="Ribonuclease_3"/>
    <property type="match status" value="1"/>
</dbReference>
<evidence type="ECO:0000313" key="6">
    <source>
        <dbReference type="EMBL" id="QMS85327.1"/>
    </source>
</evidence>
<accession>A0A7L7KRJ0</accession>
<evidence type="ECO:0000313" key="7">
    <source>
        <dbReference type="Proteomes" id="UP000514720"/>
    </source>
</evidence>
<feature type="domain" description="RNase III" evidence="5">
    <location>
        <begin position="8"/>
        <end position="106"/>
    </location>
</feature>
<sequence length="121" mass="14002">MLQHSGLTLAYLGDALYDLLVREQLIAQGETKVDVLHNRAIQYTSASGQHQAYRLIEPHLTEEEQTIFKRGRNAKTQRKAKNQDLSDYRQATGLEALFGYLYLDNQIERIDELMTMIMEDQ</sequence>
<keyword evidence="4" id="KW-0694">RNA-binding</keyword>
<keyword evidence="4" id="KW-0699">rRNA-binding</keyword>
<dbReference type="InterPro" id="IPR000999">
    <property type="entry name" value="RNase_III_dom"/>
</dbReference>
<organism evidence="6 7">
    <name type="scientific">Candidatus Xianfuyuplasma coldseepsis</name>
    <dbReference type="NCBI Taxonomy" id="2782163"/>
    <lineage>
        <taxon>Bacteria</taxon>
        <taxon>Bacillati</taxon>
        <taxon>Mycoplasmatota</taxon>
        <taxon>Mollicutes</taxon>
        <taxon>Candidatus Izemoplasmatales</taxon>
        <taxon>Candidatus Izemoplasmataceae</taxon>
        <taxon>Candidatus Xianfuyuplasma</taxon>
    </lineage>
</organism>
<dbReference type="EMBL" id="CP048914">
    <property type="protein sequence ID" value="QMS85327.1"/>
    <property type="molecule type" value="Genomic_DNA"/>
</dbReference>
<dbReference type="Proteomes" id="UP000514720">
    <property type="component" value="Chromosome"/>
</dbReference>
<keyword evidence="4" id="KW-0963">Cytoplasm</keyword>
<keyword evidence="3 4" id="KW-0378">Hydrolase</keyword>
<comment type="cofactor">
    <cofactor evidence="4">
        <name>Mg(2+)</name>
        <dbReference type="ChEBI" id="CHEBI:18420"/>
    </cofactor>
</comment>
<comment type="function">
    <text evidence="4">Involved in correct processing of both the 5' and 3' ends of 23S rRNA precursor. Processes 30S rRNA precursor transcript even in absence of ribonuclease 3 (Rnc); Rnc processes 30S rRNA into smaller rRNA precursors.</text>
</comment>
<comment type="subunit">
    <text evidence="4">Homodimer.</text>
</comment>
<dbReference type="GO" id="GO:0006364">
    <property type="term" value="P:rRNA processing"/>
    <property type="evidence" value="ECO:0007669"/>
    <property type="project" value="UniProtKB-UniRule"/>
</dbReference>
<dbReference type="SUPFAM" id="SSF69065">
    <property type="entry name" value="RNase III domain-like"/>
    <property type="match status" value="1"/>
</dbReference>
<keyword evidence="7" id="KW-1185">Reference proteome</keyword>
<dbReference type="PIRSF" id="PIRSF005520">
    <property type="entry name" value="UCP005520"/>
    <property type="match status" value="1"/>
</dbReference>
<evidence type="ECO:0000256" key="3">
    <source>
        <dbReference type="ARBA" id="ARBA00022801"/>
    </source>
</evidence>
<keyword evidence="4" id="KW-0698">rRNA processing</keyword>
<dbReference type="Gene3D" id="1.10.1520.10">
    <property type="entry name" value="Ribonuclease III domain"/>
    <property type="match status" value="1"/>
</dbReference>
<gene>
    <name evidence="4" type="primary">mrnC</name>
    <name evidence="6" type="ORF">G4Z02_06025</name>
</gene>
<keyword evidence="2 4" id="KW-0255">Endonuclease</keyword>
<protein>
    <recommendedName>
        <fullName evidence="4">Mini-ribonuclease 3</fullName>
        <shortName evidence="4">Mini-3</shortName>
        <shortName evidence="4">Mini-RNase 3</shortName>
        <ecNumber evidence="4">3.1.26.-</ecNumber>
    </recommendedName>
    <alternativeName>
        <fullName evidence="4">Mini-RNase III</fullName>
        <shortName evidence="4">Mini-III</shortName>
    </alternativeName>
</protein>
<dbReference type="KEGG" id="xcl:G4Z02_06025"/>
<evidence type="ECO:0000259" key="5">
    <source>
        <dbReference type="Pfam" id="PF00636"/>
    </source>
</evidence>
<dbReference type="PANTHER" id="PTHR34276:SF1">
    <property type="entry name" value="MINI-RIBONUCLEASE 3"/>
    <property type="match status" value="1"/>
</dbReference>
<dbReference type="HAMAP" id="MF_01468">
    <property type="entry name" value="RNase_Mini_III"/>
    <property type="match status" value="1"/>
</dbReference>
<keyword evidence="4" id="KW-0460">Magnesium</keyword>
<evidence type="ECO:0000256" key="4">
    <source>
        <dbReference type="HAMAP-Rule" id="MF_01468"/>
    </source>
</evidence>
<dbReference type="RefSeq" id="WP_258877119.1">
    <property type="nucleotide sequence ID" value="NZ_CP048914.1"/>
</dbReference>
<evidence type="ECO:0000256" key="2">
    <source>
        <dbReference type="ARBA" id="ARBA00022759"/>
    </source>
</evidence>
<comment type="subcellular location">
    <subcellularLocation>
        <location evidence="4">Cytoplasm</location>
    </subcellularLocation>
</comment>
<dbReference type="AlphaFoldDB" id="A0A7L7KRJ0"/>
<dbReference type="GO" id="GO:0005737">
    <property type="term" value="C:cytoplasm"/>
    <property type="evidence" value="ECO:0007669"/>
    <property type="project" value="UniProtKB-SubCell"/>
</dbReference>
<name>A0A7L7KRJ0_9MOLU</name>
<dbReference type="EC" id="3.1.26.-" evidence="4"/>
<dbReference type="InterPro" id="IPR036389">
    <property type="entry name" value="RNase_III_sf"/>
</dbReference>
<proteinExistence type="inferred from homology"/>
<dbReference type="GO" id="GO:0004525">
    <property type="term" value="F:ribonuclease III activity"/>
    <property type="evidence" value="ECO:0007669"/>
    <property type="project" value="InterPro"/>
</dbReference>
<dbReference type="InterPro" id="IPR008226">
    <property type="entry name" value="Mini3_fam"/>
</dbReference>
<feature type="active site" evidence="4">
    <location>
        <position position="14"/>
    </location>
</feature>
<comment type="similarity">
    <text evidence="4">Belongs to the MrnC RNase family.</text>
</comment>
<dbReference type="PANTHER" id="PTHR34276">
    <property type="entry name" value="MINI-RIBONUCLEASE 3"/>
    <property type="match status" value="1"/>
</dbReference>
<keyword evidence="1 4" id="KW-0540">Nuclease</keyword>